<reference evidence="2 3" key="2">
    <citation type="submission" date="2020-08" db="EMBL/GenBank/DDBJ databases">
        <title>The Agave Microbiome: Exploring the role of microbial communities in plant adaptations to desert environments.</title>
        <authorList>
            <person name="Partida-Martinez L.P."/>
        </authorList>
    </citation>
    <scope>NUCLEOTIDE SEQUENCE [LARGE SCALE GENOMIC DNA]</scope>
    <source>
        <strain evidence="2 3">AS2.3</strain>
    </source>
</reference>
<dbReference type="Proteomes" id="UP000517753">
    <property type="component" value="Unassembled WGS sequence"/>
</dbReference>
<protein>
    <submittedName>
        <fullName evidence="2">Uncharacterized protein</fullName>
    </submittedName>
</protein>
<keyword evidence="3" id="KW-1185">Reference proteome</keyword>
<dbReference type="RefSeq" id="WP_179510230.1">
    <property type="nucleotide sequence ID" value="NZ_JACCBY010000007.1"/>
</dbReference>
<dbReference type="AlphaFoldDB" id="A0A7Y9FRF0"/>
<organism evidence="2 3">
    <name type="scientific">Sphingomonas melonis</name>
    <dbReference type="NCBI Taxonomy" id="152682"/>
    <lineage>
        <taxon>Bacteria</taxon>
        <taxon>Pseudomonadati</taxon>
        <taxon>Pseudomonadota</taxon>
        <taxon>Alphaproteobacteria</taxon>
        <taxon>Sphingomonadales</taxon>
        <taxon>Sphingomonadaceae</taxon>
        <taxon>Sphingomonas</taxon>
    </lineage>
</organism>
<evidence type="ECO:0000256" key="1">
    <source>
        <dbReference type="SAM" id="MobiDB-lite"/>
    </source>
</evidence>
<evidence type="ECO:0000313" key="3">
    <source>
        <dbReference type="Proteomes" id="UP000517753"/>
    </source>
</evidence>
<feature type="compositionally biased region" description="Low complexity" evidence="1">
    <location>
        <begin position="144"/>
        <end position="165"/>
    </location>
</feature>
<evidence type="ECO:0000313" key="2">
    <source>
        <dbReference type="EMBL" id="NYD91827.1"/>
    </source>
</evidence>
<feature type="region of interest" description="Disordered" evidence="1">
    <location>
        <begin position="141"/>
        <end position="204"/>
    </location>
</feature>
<accession>A0A7Y9FRF0</accession>
<name>A0A7Y9FRF0_9SPHN</name>
<reference evidence="2 3" key="1">
    <citation type="submission" date="2020-07" db="EMBL/GenBank/DDBJ databases">
        <authorList>
            <person name="Partida-Martinez L."/>
            <person name="Huntemann M."/>
            <person name="Clum A."/>
            <person name="Wang J."/>
            <person name="Palaniappan K."/>
            <person name="Ritter S."/>
            <person name="Chen I.-M."/>
            <person name="Stamatis D."/>
            <person name="Reddy T."/>
            <person name="O'Malley R."/>
            <person name="Daum C."/>
            <person name="Shapiro N."/>
            <person name="Ivanova N."/>
            <person name="Kyrpides N."/>
            <person name="Woyke T."/>
        </authorList>
    </citation>
    <scope>NUCLEOTIDE SEQUENCE [LARGE SCALE GENOMIC DNA]</scope>
    <source>
        <strain evidence="2 3">AS2.3</strain>
    </source>
</reference>
<sequence length="204" mass="20666">MPPPGFNDKRLDANLASILGLRDQPPAPPPEDVARAAPTLHRVRSSRRASATVAASLGIALLAGVGLVVGRSVTTHQPAPVPHRVIDLPTAPGSVPAPAAAVTAAPRPALVRHHRTHATPSPAAPSVPSTPLLAEALAEAMRNSAAPTPAAEAPPAVAAAPRPAATEPPAPRPSAAATPNGPAPDPARARRDGVDAIRALRRQW</sequence>
<dbReference type="EMBL" id="JACCBY010000007">
    <property type="protein sequence ID" value="NYD91827.1"/>
    <property type="molecule type" value="Genomic_DNA"/>
</dbReference>
<proteinExistence type="predicted"/>
<gene>
    <name evidence="2" type="ORF">HD841_003646</name>
</gene>
<comment type="caution">
    <text evidence="2">The sequence shown here is derived from an EMBL/GenBank/DDBJ whole genome shotgun (WGS) entry which is preliminary data.</text>
</comment>